<dbReference type="OrthoDB" id="424302at2759"/>
<feature type="region of interest" description="Disordered" evidence="1">
    <location>
        <begin position="170"/>
        <end position="210"/>
    </location>
</feature>
<accession>A0A9K3D2I7</accession>
<reference evidence="2 3" key="1">
    <citation type="journal article" date="2018" name="PLoS ONE">
        <title>The draft genome of Kipferlia bialata reveals reductive genome evolution in fornicate parasites.</title>
        <authorList>
            <person name="Tanifuji G."/>
            <person name="Takabayashi S."/>
            <person name="Kume K."/>
            <person name="Takagi M."/>
            <person name="Nakayama T."/>
            <person name="Kamikawa R."/>
            <person name="Inagaki Y."/>
            <person name="Hashimoto T."/>
        </authorList>
    </citation>
    <scope>NUCLEOTIDE SEQUENCE [LARGE SCALE GENOMIC DNA]</scope>
    <source>
        <strain evidence="2">NY0173</strain>
    </source>
</reference>
<keyword evidence="3" id="KW-1185">Reference proteome</keyword>
<evidence type="ECO:0000256" key="1">
    <source>
        <dbReference type="SAM" id="MobiDB-lite"/>
    </source>
</evidence>
<dbReference type="SUPFAM" id="SSF52467">
    <property type="entry name" value="DHS-like NAD/FAD-binding domain"/>
    <property type="match status" value="1"/>
</dbReference>
<name>A0A9K3D2I7_9EUKA</name>
<feature type="compositionally biased region" description="Low complexity" evidence="1">
    <location>
        <begin position="170"/>
        <end position="180"/>
    </location>
</feature>
<feature type="compositionally biased region" description="Polar residues" evidence="1">
    <location>
        <begin position="78"/>
        <end position="96"/>
    </location>
</feature>
<evidence type="ECO:0000313" key="2">
    <source>
        <dbReference type="EMBL" id="GIQ87819.1"/>
    </source>
</evidence>
<evidence type="ECO:0000313" key="3">
    <source>
        <dbReference type="Proteomes" id="UP000265618"/>
    </source>
</evidence>
<dbReference type="EMBL" id="BDIP01003523">
    <property type="protein sequence ID" value="GIQ87819.1"/>
    <property type="molecule type" value="Genomic_DNA"/>
</dbReference>
<dbReference type="InterPro" id="IPR029035">
    <property type="entry name" value="DHS-like_NAD/FAD-binding_dom"/>
</dbReference>
<sequence>MDIGNSPTPPLPPPVSGRERGGSTSPRPSSSATRAYTPNSIARSKLSSASGRMTVSRADIERNPVAAKAENRVVVNHVTPTLMSPSNRMSGGSPSGNRVYPQPRDRETERGGVPVFPPRSTHPTCPFCSGVARPSVVMFDDDYYIEPDQRAFKRWFTGVKRDIADSQAKAKAAAGDGASKAKAKPTSRPRTTASKGRGTAKGGQRESTPVDDGLTRVVLIEFGCGTRIPTIRKLFEKTMLQMHGQATLVRINPVDVSRSDKNDSGAQDKATEAGVSFKAEDSYVPVQSGALEALSSLKAMLEVRIERRRQGWERERAEREQAEANPDKAKGTRDRRDKARPGVRPARK</sequence>
<organism evidence="2 3">
    <name type="scientific">Kipferlia bialata</name>
    <dbReference type="NCBI Taxonomy" id="797122"/>
    <lineage>
        <taxon>Eukaryota</taxon>
        <taxon>Metamonada</taxon>
        <taxon>Carpediemonas-like organisms</taxon>
        <taxon>Kipferlia</taxon>
    </lineage>
</organism>
<dbReference type="Proteomes" id="UP000265618">
    <property type="component" value="Unassembled WGS sequence"/>
</dbReference>
<feature type="compositionally biased region" description="Polar residues" evidence="1">
    <location>
        <begin position="36"/>
        <end position="53"/>
    </location>
</feature>
<proteinExistence type="predicted"/>
<protein>
    <submittedName>
        <fullName evidence="2">Uncharacterized protein</fullName>
    </submittedName>
</protein>
<feature type="region of interest" description="Disordered" evidence="1">
    <location>
        <begin position="1"/>
        <end position="118"/>
    </location>
</feature>
<comment type="caution">
    <text evidence="2">The sequence shown here is derived from an EMBL/GenBank/DDBJ whole genome shotgun (WGS) entry which is preliminary data.</text>
</comment>
<feature type="region of interest" description="Disordered" evidence="1">
    <location>
        <begin position="308"/>
        <end position="348"/>
    </location>
</feature>
<gene>
    <name evidence="2" type="ORF">KIPB_009933</name>
</gene>
<dbReference type="AlphaFoldDB" id="A0A9K3D2I7"/>
<feature type="compositionally biased region" description="Low complexity" evidence="1">
    <location>
        <begin position="22"/>
        <end position="35"/>
    </location>
</feature>
<feature type="compositionally biased region" description="Basic and acidic residues" evidence="1">
    <location>
        <begin position="308"/>
        <end position="340"/>
    </location>
</feature>